<dbReference type="Proteomes" id="UP000570595">
    <property type="component" value="Unassembled WGS sequence"/>
</dbReference>
<name>A0A7J6MVW3_PEROL</name>
<reference evidence="3 4" key="1">
    <citation type="submission" date="2020-04" db="EMBL/GenBank/DDBJ databases">
        <title>Perkinsus olseni comparative genomics.</title>
        <authorList>
            <person name="Bogema D.R."/>
        </authorList>
    </citation>
    <scope>NUCLEOTIDE SEQUENCE [LARGE SCALE GENOMIC DNA]</scope>
    <source>
        <strain evidence="1">ATCC PRA-179</strain>
        <strain evidence="2">ATCC PRA-31</strain>
    </source>
</reference>
<dbReference type="EMBL" id="JABAHT010000051">
    <property type="protein sequence ID" value="KAF4667651.1"/>
    <property type="molecule type" value="Genomic_DNA"/>
</dbReference>
<dbReference type="Gene3D" id="3.30.40.10">
    <property type="entry name" value="Zinc/RING finger domain, C3HC4 (zinc finger)"/>
    <property type="match status" value="1"/>
</dbReference>
<evidence type="ECO:0000313" key="3">
    <source>
        <dbReference type="Proteomes" id="UP000570595"/>
    </source>
</evidence>
<gene>
    <name evidence="2" type="ORF">FOL46_000088</name>
    <name evidence="1" type="ORF">FOZ61_008039</name>
</gene>
<dbReference type="AlphaFoldDB" id="A0A7J6MVW3"/>
<dbReference type="EMBL" id="JABANN010000010">
    <property type="protein sequence ID" value="KAF4675762.1"/>
    <property type="molecule type" value="Genomic_DNA"/>
</dbReference>
<evidence type="ECO:0000313" key="1">
    <source>
        <dbReference type="EMBL" id="KAF4667651.1"/>
    </source>
</evidence>
<dbReference type="Pfam" id="PF13920">
    <property type="entry name" value="zf-C3HC4_3"/>
    <property type="match status" value="1"/>
</dbReference>
<protein>
    <recommendedName>
        <fullName evidence="5">RING-type domain-containing protein</fullName>
    </recommendedName>
</protein>
<proteinExistence type="predicted"/>
<dbReference type="InterPro" id="IPR013083">
    <property type="entry name" value="Znf_RING/FYVE/PHD"/>
</dbReference>
<organism evidence="2 4">
    <name type="scientific">Perkinsus olseni</name>
    <name type="common">Perkinsus atlanticus</name>
    <dbReference type="NCBI Taxonomy" id="32597"/>
    <lineage>
        <taxon>Eukaryota</taxon>
        <taxon>Sar</taxon>
        <taxon>Alveolata</taxon>
        <taxon>Perkinsozoa</taxon>
        <taxon>Perkinsea</taxon>
        <taxon>Perkinsida</taxon>
        <taxon>Perkinsidae</taxon>
        <taxon>Perkinsus</taxon>
    </lineage>
</organism>
<accession>A0A7J6MVW3</accession>
<dbReference type="Proteomes" id="UP000572268">
    <property type="component" value="Unassembled WGS sequence"/>
</dbReference>
<sequence>MASDEASKGKAREMDARQSKNDNLCRCCHKREAEFGPSTCGHIFACKGCAMKIATGGKCKICGELFADIVRA</sequence>
<comment type="caution">
    <text evidence="2">The sequence shown here is derived from an EMBL/GenBank/DDBJ whole genome shotgun (WGS) entry which is preliminary data.</text>
</comment>
<evidence type="ECO:0000313" key="2">
    <source>
        <dbReference type="EMBL" id="KAF4675762.1"/>
    </source>
</evidence>
<evidence type="ECO:0008006" key="5">
    <source>
        <dbReference type="Google" id="ProtNLM"/>
    </source>
</evidence>
<evidence type="ECO:0000313" key="4">
    <source>
        <dbReference type="Proteomes" id="UP000572268"/>
    </source>
</evidence>
<dbReference type="OrthoDB" id="443880at2759"/>